<dbReference type="Proteomes" id="UP000070544">
    <property type="component" value="Unassembled WGS sequence"/>
</dbReference>
<dbReference type="STRING" id="1344416.A0A139A9K4"/>
<dbReference type="GO" id="GO:0006635">
    <property type="term" value="P:fatty acid beta-oxidation"/>
    <property type="evidence" value="ECO:0007669"/>
    <property type="project" value="TreeGrafter"/>
</dbReference>
<dbReference type="InterPro" id="IPR001753">
    <property type="entry name" value="Enoyl-CoA_hydra/iso"/>
</dbReference>
<dbReference type="GO" id="GO:0005829">
    <property type="term" value="C:cytosol"/>
    <property type="evidence" value="ECO:0007669"/>
    <property type="project" value="TreeGrafter"/>
</dbReference>
<dbReference type="CDD" id="cd06558">
    <property type="entry name" value="crotonase-like"/>
    <property type="match status" value="1"/>
</dbReference>
<keyword evidence="1" id="KW-0456">Lyase</keyword>
<dbReference type="PANTHER" id="PTHR11941:SF27">
    <property type="entry name" value="ETHYLMALONYL-COA DECARBOXYLASE"/>
    <property type="match status" value="1"/>
</dbReference>
<feature type="signal peptide" evidence="2">
    <location>
        <begin position="1"/>
        <end position="19"/>
    </location>
</feature>
<evidence type="ECO:0000256" key="1">
    <source>
        <dbReference type="ARBA" id="ARBA00023239"/>
    </source>
</evidence>
<name>A0A139A9K4_GONPJ</name>
<dbReference type="GO" id="GO:0016829">
    <property type="term" value="F:lyase activity"/>
    <property type="evidence" value="ECO:0007669"/>
    <property type="project" value="UniProtKB-KW"/>
</dbReference>
<dbReference type="Pfam" id="PF00378">
    <property type="entry name" value="ECH_1"/>
    <property type="match status" value="1"/>
</dbReference>
<keyword evidence="4" id="KW-1185">Reference proteome</keyword>
<reference evidence="3 4" key="1">
    <citation type="journal article" date="2015" name="Genome Biol. Evol.">
        <title>Phylogenomic analyses indicate that early fungi evolved digesting cell walls of algal ancestors of land plants.</title>
        <authorList>
            <person name="Chang Y."/>
            <person name="Wang S."/>
            <person name="Sekimoto S."/>
            <person name="Aerts A.L."/>
            <person name="Choi C."/>
            <person name="Clum A."/>
            <person name="LaButti K.M."/>
            <person name="Lindquist E.A."/>
            <person name="Yee Ngan C."/>
            <person name="Ohm R.A."/>
            <person name="Salamov A.A."/>
            <person name="Grigoriev I.V."/>
            <person name="Spatafora J.W."/>
            <person name="Berbee M.L."/>
        </authorList>
    </citation>
    <scope>NUCLEOTIDE SEQUENCE [LARGE SCALE GENOMIC DNA]</scope>
    <source>
        <strain evidence="3 4">JEL478</strain>
    </source>
</reference>
<evidence type="ECO:0000256" key="2">
    <source>
        <dbReference type="SAM" id="SignalP"/>
    </source>
</evidence>
<protein>
    <submittedName>
        <fullName evidence="3">ClpP/crotonase</fullName>
    </submittedName>
</protein>
<proteinExistence type="predicted"/>
<feature type="chain" id="PRO_5007296046" evidence="2">
    <location>
        <begin position="20"/>
        <end position="469"/>
    </location>
</feature>
<dbReference type="SUPFAM" id="SSF52096">
    <property type="entry name" value="ClpP/crotonase"/>
    <property type="match status" value="1"/>
</dbReference>
<dbReference type="OrthoDB" id="410701at2759"/>
<evidence type="ECO:0000313" key="3">
    <source>
        <dbReference type="EMBL" id="KXS13348.1"/>
    </source>
</evidence>
<accession>A0A139A9K4</accession>
<dbReference type="AlphaFoldDB" id="A0A139A9K4"/>
<dbReference type="InterPro" id="IPR029045">
    <property type="entry name" value="ClpP/crotonase-like_dom_sf"/>
</dbReference>
<dbReference type="PANTHER" id="PTHR11941">
    <property type="entry name" value="ENOYL-COA HYDRATASE-RELATED"/>
    <property type="match status" value="1"/>
</dbReference>
<dbReference type="EMBL" id="KQ965778">
    <property type="protein sequence ID" value="KXS13348.1"/>
    <property type="molecule type" value="Genomic_DNA"/>
</dbReference>
<organism evidence="3 4">
    <name type="scientific">Gonapodya prolifera (strain JEL478)</name>
    <name type="common">Monoblepharis prolifera</name>
    <dbReference type="NCBI Taxonomy" id="1344416"/>
    <lineage>
        <taxon>Eukaryota</taxon>
        <taxon>Fungi</taxon>
        <taxon>Fungi incertae sedis</taxon>
        <taxon>Chytridiomycota</taxon>
        <taxon>Chytridiomycota incertae sedis</taxon>
        <taxon>Monoblepharidomycetes</taxon>
        <taxon>Monoblepharidales</taxon>
        <taxon>Gonapodyaceae</taxon>
        <taxon>Gonapodya</taxon>
    </lineage>
</organism>
<keyword evidence="2" id="KW-0732">Signal</keyword>
<gene>
    <name evidence="3" type="ORF">M427DRAFT_58607</name>
</gene>
<sequence length="469" mass="48182">MPALATLATLALAPEAASSLSPALSSLHRRLPLLSASSTSPGLAPLTLPLARAYRTSPDANPTADTPGKPDPLPFHVSELSSSLRKSLRHRAQHFPAVVVGDPAYTGTPSSFNPLAAFENPSAEYFNVGSTPSSTSTYASATSTHVPPSAHPLQPISATTRARIRGVGAGSCSLDLAFAPGVACITLSNPSKRNAMSGKVVAEFADALDVLERVCERGDGETGAGKEVVAVIVRGAGGIFSAGSDLTAAKTHPETVTDIHNLMVETIARLRRLNLITCAAIDGYALGGSTELLSACDHRVMAENAVIRFVQVNMGLSTAWGGGSSLVRTVGRSNALQILGGSPKITAPLALKLRLADHVGGPGQDATSAAAEWLAQYVWEDPDAAVKCGAALPASSVGGAPGAGAATAGTWQGLKKHAVAAVRGIKSVVVKVQDERMEDNAAYEKALRERLIASEGSKRAMGGAITKKI</sequence>
<dbReference type="Gene3D" id="3.90.226.10">
    <property type="entry name" value="2-enoyl-CoA Hydratase, Chain A, domain 1"/>
    <property type="match status" value="1"/>
</dbReference>
<evidence type="ECO:0000313" key="4">
    <source>
        <dbReference type="Proteomes" id="UP000070544"/>
    </source>
</evidence>